<feature type="transmembrane region" description="Helical" evidence="1">
    <location>
        <begin position="74"/>
        <end position="91"/>
    </location>
</feature>
<name>A0A437M2D5_9PROT</name>
<evidence type="ECO:0000313" key="3">
    <source>
        <dbReference type="Proteomes" id="UP000282957"/>
    </source>
</evidence>
<reference evidence="2 3" key="1">
    <citation type="submission" date="2019-01" db="EMBL/GenBank/DDBJ databases">
        <authorList>
            <person name="Chen W.-M."/>
        </authorList>
    </citation>
    <scope>NUCLEOTIDE SEQUENCE [LARGE SCALE GENOMIC DNA]</scope>
    <source>
        <strain evidence="2 3">CCP-6</strain>
    </source>
</reference>
<proteinExistence type="predicted"/>
<dbReference type="AlphaFoldDB" id="A0A437M2D5"/>
<dbReference type="EMBL" id="SACL01000009">
    <property type="protein sequence ID" value="RVT91847.1"/>
    <property type="molecule type" value="Genomic_DNA"/>
</dbReference>
<keyword evidence="1" id="KW-0812">Transmembrane</keyword>
<accession>A0A437M2D5</accession>
<comment type="caution">
    <text evidence="2">The sequence shown here is derived from an EMBL/GenBank/DDBJ whole genome shotgun (WGS) entry which is preliminary data.</text>
</comment>
<organism evidence="2 3">
    <name type="scientific">Rhodovarius crocodyli</name>
    <dbReference type="NCBI Taxonomy" id="1979269"/>
    <lineage>
        <taxon>Bacteria</taxon>
        <taxon>Pseudomonadati</taxon>
        <taxon>Pseudomonadota</taxon>
        <taxon>Alphaproteobacteria</taxon>
        <taxon>Acetobacterales</taxon>
        <taxon>Roseomonadaceae</taxon>
        <taxon>Rhodovarius</taxon>
    </lineage>
</organism>
<dbReference type="Proteomes" id="UP000282957">
    <property type="component" value="Unassembled WGS sequence"/>
</dbReference>
<evidence type="ECO:0008006" key="4">
    <source>
        <dbReference type="Google" id="ProtNLM"/>
    </source>
</evidence>
<evidence type="ECO:0000313" key="2">
    <source>
        <dbReference type="EMBL" id="RVT91847.1"/>
    </source>
</evidence>
<gene>
    <name evidence="2" type="ORF">EOD42_21275</name>
</gene>
<keyword evidence="1" id="KW-1133">Transmembrane helix</keyword>
<protein>
    <recommendedName>
        <fullName evidence="4">DUF883 family protein</fullName>
    </recommendedName>
</protein>
<keyword evidence="1" id="KW-0472">Membrane</keyword>
<dbReference type="OrthoDB" id="1343834at28211"/>
<dbReference type="RefSeq" id="WP_127789594.1">
    <property type="nucleotide sequence ID" value="NZ_SACL01000009.1"/>
</dbReference>
<sequence length="93" mass="9717">MSAPRTEAVVHAIAADASDEIAKLREKVEFLMSERVTPAVSAVAAEMGSAAAVARDTVRAQSDRFEGAVKEQPFLAIGLAALAGFVAGTLFKR</sequence>
<evidence type="ECO:0000256" key="1">
    <source>
        <dbReference type="SAM" id="Phobius"/>
    </source>
</evidence>
<keyword evidence="3" id="KW-1185">Reference proteome</keyword>